<name>A0A8H7Q6A5_9FUNG</name>
<reference evidence="4" key="1">
    <citation type="submission" date="2020-12" db="EMBL/GenBank/DDBJ databases">
        <title>Metabolic potential, ecology and presence of endohyphal bacteria is reflected in genomic diversity of Mucoromycotina.</title>
        <authorList>
            <person name="Muszewska A."/>
            <person name="Okrasinska A."/>
            <person name="Steczkiewicz K."/>
            <person name="Drgas O."/>
            <person name="Orlowska M."/>
            <person name="Perlinska-Lenart U."/>
            <person name="Aleksandrzak-Piekarczyk T."/>
            <person name="Szatraj K."/>
            <person name="Zielenkiewicz U."/>
            <person name="Pilsyk S."/>
            <person name="Malc E."/>
            <person name="Mieczkowski P."/>
            <person name="Kruszewska J.S."/>
            <person name="Biernat P."/>
            <person name="Pawlowska J."/>
        </authorList>
    </citation>
    <scope>NUCLEOTIDE SEQUENCE</scope>
    <source>
        <strain evidence="4">WA0000051536</strain>
    </source>
</reference>
<dbReference type="InterPro" id="IPR052562">
    <property type="entry name" value="Ketohexokinase-related"/>
</dbReference>
<proteinExistence type="predicted"/>
<dbReference type="PANTHER" id="PTHR42774:SF3">
    <property type="entry name" value="KETOHEXOKINASE"/>
    <property type="match status" value="1"/>
</dbReference>
<accession>A0A8H7Q6A5</accession>
<evidence type="ECO:0000256" key="2">
    <source>
        <dbReference type="ARBA" id="ARBA00022777"/>
    </source>
</evidence>
<dbReference type="InterPro" id="IPR002173">
    <property type="entry name" value="Carboh/pur_kinase_PfkB_CS"/>
</dbReference>
<evidence type="ECO:0000256" key="1">
    <source>
        <dbReference type="ARBA" id="ARBA00022679"/>
    </source>
</evidence>
<dbReference type="Proteomes" id="UP000612746">
    <property type="component" value="Unassembled WGS sequence"/>
</dbReference>
<dbReference type="PROSITE" id="PS00584">
    <property type="entry name" value="PFKB_KINASES_2"/>
    <property type="match status" value="1"/>
</dbReference>
<dbReference type="Gene3D" id="3.40.1190.20">
    <property type="match status" value="1"/>
</dbReference>
<gene>
    <name evidence="4" type="ORF">INT44_003079</name>
</gene>
<keyword evidence="5" id="KW-1185">Reference proteome</keyword>
<evidence type="ECO:0000313" key="4">
    <source>
        <dbReference type="EMBL" id="KAG2186852.1"/>
    </source>
</evidence>
<dbReference type="InterPro" id="IPR029056">
    <property type="entry name" value="Ribokinase-like"/>
</dbReference>
<evidence type="ECO:0000313" key="5">
    <source>
        <dbReference type="Proteomes" id="UP000612746"/>
    </source>
</evidence>
<protein>
    <recommendedName>
        <fullName evidence="3">Carbohydrate kinase PfkB domain-containing protein</fullName>
    </recommendedName>
</protein>
<keyword evidence="2" id="KW-0418">Kinase</keyword>
<feature type="domain" description="Carbohydrate kinase PfkB" evidence="3">
    <location>
        <begin position="7"/>
        <end position="304"/>
    </location>
</feature>
<dbReference type="GO" id="GO:0016301">
    <property type="term" value="F:kinase activity"/>
    <property type="evidence" value="ECO:0007669"/>
    <property type="project" value="UniProtKB-KW"/>
</dbReference>
<evidence type="ECO:0000259" key="3">
    <source>
        <dbReference type="Pfam" id="PF00294"/>
    </source>
</evidence>
<dbReference type="OrthoDB" id="204058at2759"/>
<sequence length="330" mass="36645">MSSNGANVLLVGQLYQDFILHVDEFPAEDAKKRASKLEIRSGGNCGNTLMVLSQLPNVQTWCMTSLGPKEEAGSMLLGLENQGVNTSTCVFHDHGVNPSSYVIHASNTGTRTIISYNEAQDITLTDYQQRVEKAMSDTKQHFTWVHFEGRNIDNAVQQIDWMHDKAIKENWRDRLTISVELEKPDRENIDALLDKGDVVFFSKLFAEKRGFSDASSFLKAYSVRCRPNSILFCTWGAQGATCLQRATSQILSAPALNIDQVVDTVGAGDTFTAGVIYGLSHGFNLLDVLTFSCELAGRKVAQTGFDQLQQQLDARWNNALFYDSVDRAIT</sequence>
<dbReference type="Pfam" id="PF00294">
    <property type="entry name" value="PfkB"/>
    <property type="match status" value="1"/>
</dbReference>
<comment type="caution">
    <text evidence="4">The sequence shown here is derived from an EMBL/GenBank/DDBJ whole genome shotgun (WGS) entry which is preliminary data.</text>
</comment>
<dbReference type="AlphaFoldDB" id="A0A8H7Q6A5"/>
<dbReference type="EMBL" id="JAEPRA010000004">
    <property type="protein sequence ID" value="KAG2186852.1"/>
    <property type="molecule type" value="Genomic_DNA"/>
</dbReference>
<dbReference type="InterPro" id="IPR011611">
    <property type="entry name" value="PfkB_dom"/>
</dbReference>
<dbReference type="PANTHER" id="PTHR42774">
    <property type="entry name" value="PHOSPHOTRANSFERASE SYSTEM TRANSPORT PROTEIN"/>
    <property type="match status" value="1"/>
</dbReference>
<dbReference type="SUPFAM" id="SSF53613">
    <property type="entry name" value="Ribokinase-like"/>
    <property type="match status" value="1"/>
</dbReference>
<organism evidence="4 5">
    <name type="scientific">Umbelopsis vinacea</name>
    <dbReference type="NCBI Taxonomy" id="44442"/>
    <lineage>
        <taxon>Eukaryota</taxon>
        <taxon>Fungi</taxon>
        <taxon>Fungi incertae sedis</taxon>
        <taxon>Mucoromycota</taxon>
        <taxon>Mucoromycotina</taxon>
        <taxon>Umbelopsidomycetes</taxon>
        <taxon>Umbelopsidales</taxon>
        <taxon>Umbelopsidaceae</taxon>
        <taxon>Umbelopsis</taxon>
    </lineage>
</organism>
<keyword evidence="1" id="KW-0808">Transferase</keyword>